<dbReference type="InterPro" id="IPR046849">
    <property type="entry name" value="E2_motif"/>
</dbReference>
<dbReference type="GO" id="GO:0009451">
    <property type="term" value="P:RNA modification"/>
    <property type="evidence" value="ECO:0007669"/>
    <property type="project" value="InterPro"/>
</dbReference>
<feature type="repeat" description="PPR" evidence="3">
    <location>
        <begin position="500"/>
        <end position="534"/>
    </location>
</feature>
<feature type="repeat" description="PPR" evidence="3">
    <location>
        <begin position="231"/>
        <end position="265"/>
    </location>
</feature>
<evidence type="ECO:0000256" key="2">
    <source>
        <dbReference type="ARBA" id="ARBA00022737"/>
    </source>
</evidence>
<dbReference type="AlphaFoldDB" id="A0AAV7F263"/>
<dbReference type="InterPro" id="IPR046960">
    <property type="entry name" value="PPR_At4g14850-like_plant"/>
</dbReference>
<comment type="caution">
    <text evidence="5">The sequence shown here is derived from an EMBL/GenBank/DDBJ whole genome shotgun (WGS) entry which is preliminary data.</text>
</comment>
<dbReference type="FunFam" id="1.25.40.10:FF:000348">
    <property type="entry name" value="Pentatricopeptide repeat-containing protein chloroplastic"/>
    <property type="match status" value="1"/>
</dbReference>
<dbReference type="InterPro" id="IPR011990">
    <property type="entry name" value="TPR-like_helical_dom_sf"/>
</dbReference>
<dbReference type="EMBL" id="JAINDJ010000003">
    <property type="protein sequence ID" value="KAG9454804.1"/>
    <property type="molecule type" value="Genomic_DNA"/>
</dbReference>
<feature type="repeat" description="PPR" evidence="3">
    <location>
        <begin position="297"/>
        <end position="331"/>
    </location>
</feature>
<dbReference type="Pfam" id="PF20430">
    <property type="entry name" value="Eplus_motif"/>
    <property type="match status" value="1"/>
</dbReference>
<gene>
    <name evidence="5" type="ORF">H6P81_007708</name>
</gene>
<evidence type="ECO:0000313" key="6">
    <source>
        <dbReference type="Proteomes" id="UP000825729"/>
    </source>
</evidence>
<sequence length="736" mass="81923">MAIVNLPPNLPPLQQSSSNRIGDFEFSDRGTLSLLEKCHDTLRLKQIHSRLLRTGLFFHTFSASKLLTAAALAPSANLVYAERVFDQIPHPNLYCFNILIRAHAAGLTPERAFSLFFRLLYHDEIHSPNNFTFPFLVKAASELSAFGLGKALHGMVCKYGLADDVFILNSLVHFYASCLCLDLAYGLFLQIPQKDVVSWNSVIAAFVQAEQPDEAIDLFERMKAEGVFQPNEVTMTTVLTACAKKGDLEYGRGVCEYMKTVEVEPSLVLSNAMLDMYIKCGSLEDAKELFDKMAVRDSFSWTSMLDGFAKAGKFNTARQVFDSMSNRDIACWNALISAYEQRGHPHEALALFRELQLTDVKPDEVTLVSTLSACTQLGALELGRWIHAYINKQNLSLNFHLTTSLIDMYAKCGDLTKALEVFHAAAQKDVCVWSAMIAGLSMHGQGQAAVDLFLQMKEAKVRPNAVTFTNLLCACSHSGLVDTARNFFTQMQPIYGIEPQVQHYGCMVDLLGRAGLLDEAMDLIEKMPRSSSVSVWAALLGACRIHGNLRLGELACKRILEIEPDHDGAYVLLSNIYAKFGRWEDVSRLRKLMKDAGVEKEPGCSSVEVDGVVHEFLVGDTSHPFSDKIYSKLAEITTRLKSVGYEPDSSQLIQDVEEEVQEQALSFHSEKLAIAFGLITTASPMPIRIVKNLRICADCHSAAKLISFVYDREIVLRDRPWDGSSTSNNRVESEFE</sequence>
<dbReference type="FunFam" id="1.25.40.10:FF:002148">
    <property type="entry name" value="Pentatricopeptide repeat-containing protein At2g29760, chloroplastic"/>
    <property type="match status" value="1"/>
</dbReference>
<dbReference type="PANTHER" id="PTHR47926">
    <property type="entry name" value="PENTATRICOPEPTIDE REPEAT-CONTAINING PROTEIN"/>
    <property type="match status" value="1"/>
</dbReference>
<feature type="repeat" description="PPR" evidence="3">
    <location>
        <begin position="195"/>
        <end position="229"/>
    </location>
</feature>
<dbReference type="Gene3D" id="1.25.40.10">
    <property type="entry name" value="Tetratricopeptide repeat domain"/>
    <property type="match status" value="4"/>
</dbReference>
<keyword evidence="2" id="KW-0677">Repeat</keyword>
<evidence type="ECO:0000313" key="5">
    <source>
        <dbReference type="EMBL" id="KAG9454804.1"/>
    </source>
</evidence>
<organism evidence="5 6">
    <name type="scientific">Aristolochia fimbriata</name>
    <name type="common">White veined hardy Dutchman's pipe vine</name>
    <dbReference type="NCBI Taxonomy" id="158543"/>
    <lineage>
        <taxon>Eukaryota</taxon>
        <taxon>Viridiplantae</taxon>
        <taxon>Streptophyta</taxon>
        <taxon>Embryophyta</taxon>
        <taxon>Tracheophyta</taxon>
        <taxon>Spermatophyta</taxon>
        <taxon>Magnoliopsida</taxon>
        <taxon>Magnoliidae</taxon>
        <taxon>Piperales</taxon>
        <taxon>Aristolochiaceae</taxon>
        <taxon>Aristolochia</taxon>
    </lineage>
</organism>
<feature type="repeat" description="PPR" evidence="3">
    <location>
        <begin position="266"/>
        <end position="296"/>
    </location>
</feature>
<accession>A0AAV7F263</accession>
<evidence type="ECO:0000256" key="3">
    <source>
        <dbReference type="PROSITE-ProRule" id="PRU00708"/>
    </source>
</evidence>
<protein>
    <recommendedName>
        <fullName evidence="4">DYW domain-containing protein</fullName>
    </recommendedName>
</protein>
<dbReference type="Pfam" id="PF20431">
    <property type="entry name" value="E_motif"/>
    <property type="match status" value="1"/>
</dbReference>
<proteinExistence type="inferred from homology"/>
<evidence type="ECO:0000256" key="1">
    <source>
        <dbReference type="ARBA" id="ARBA00006643"/>
    </source>
</evidence>
<dbReference type="PANTHER" id="PTHR47926:SF452">
    <property type="entry name" value="PENTATRICOPEPTIDE REPEAT-CONTAINING PROTEIN"/>
    <property type="match status" value="1"/>
</dbReference>
<name>A0AAV7F263_ARIFI</name>
<reference evidence="5 6" key="1">
    <citation type="submission" date="2021-07" db="EMBL/GenBank/DDBJ databases">
        <title>The Aristolochia fimbriata genome: insights into angiosperm evolution, floral development and chemical biosynthesis.</title>
        <authorList>
            <person name="Jiao Y."/>
        </authorList>
    </citation>
    <scope>NUCLEOTIDE SEQUENCE [LARGE SCALE GENOMIC DNA]</scope>
    <source>
        <strain evidence="5">IBCAS-2021</strain>
        <tissue evidence="5">Leaf</tissue>
    </source>
</reference>
<dbReference type="Pfam" id="PF13041">
    <property type="entry name" value="PPR_2"/>
    <property type="match status" value="3"/>
</dbReference>
<dbReference type="SUPFAM" id="SSF48452">
    <property type="entry name" value="TPR-like"/>
    <property type="match status" value="2"/>
</dbReference>
<dbReference type="Proteomes" id="UP000825729">
    <property type="component" value="Unassembled WGS sequence"/>
</dbReference>
<dbReference type="GO" id="GO:0008270">
    <property type="term" value="F:zinc ion binding"/>
    <property type="evidence" value="ECO:0007669"/>
    <property type="project" value="InterPro"/>
</dbReference>
<comment type="similarity">
    <text evidence="1">Belongs to the PPR family. PCMP-H subfamily.</text>
</comment>
<dbReference type="InterPro" id="IPR002885">
    <property type="entry name" value="PPR_rpt"/>
</dbReference>
<dbReference type="PROSITE" id="PS51375">
    <property type="entry name" value="PPR"/>
    <property type="match status" value="6"/>
</dbReference>
<dbReference type="Pfam" id="PF01535">
    <property type="entry name" value="PPR"/>
    <property type="match status" value="3"/>
</dbReference>
<dbReference type="Pfam" id="PF14432">
    <property type="entry name" value="DYW_deaminase"/>
    <property type="match status" value="1"/>
</dbReference>
<dbReference type="InterPro" id="IPR032867">
    <property type="entry name" value="DYW_dom"/>
</dbReference>
<dbReference type="InterPro" id="IPR046848">
    <property type="entry name" value="E_motif"/>
</dbReference>
<dbReference type="NCBIfam" id="TIGR00756">
    <property type="entry name" value="PPR"/>
    <property type="match status" value="6"/>
</dbReference>
<keyword evidence="6" id="KW-1185">Reference proteome</keyword>
<feature type="domain" description="DYW" evidence="4">
    <location>
        <begin position="644"/>
        <end position="719"/>
    </location>
</feature>
<dbReference type="FunFam" id="1.25.40.10:FF:000344">
    <property type="entry name" value="Pentatricopeptide repeat-containing protein"/>
    <property type="match status" value="1"/>
</dbReference>
<feature type="repeat" description="PPR" evidence="3">
    <location>
        <begin position="429"/>
        <end position="463"/>
    </location>
</feature>
<evidence type="ECO:0000259" key="4">
    <source>
        <dbReference type="Pfam" id="PF14432"/>
    </source>
</evidence>
<dbReference type="GO" id="GO:0003723">
    <property type="term" value="F:RNA binding"/>
    <property type="evidence" value="ECO:0007669"/>
    <property type="project" value="InterPro"/>
</dbReference>